<protein>
    <recommendedName>
        <fullName evidence="7">tRNA (guanine(10)-N(2))-methyltransferase TRMT11</fullName>
        <ecNumber evidence="6">2.1.1.214</ecNumber>
    </recommendedName>
    <alternativeName>
        <fullName evidence="8">tRNA methyltransferase 11 homolog</fullName>
    </alternativeName>
</protein>
<keyword evidence="9" id="KW-0819">tRNA processing</keyword>
<dbReference type="AlphaFoldDB" id="A0A553PKI4"/>
<dbReference type="SUPFAM" id="SSF51366">
    <property type="entry name" value="Ribulose-phoshate binding barrel"/>
    <property type="match status" value="1"/>
</dbReference>
<evidence type="ECO:0000313" key="12">
    <source>
        <dbReference type="Proteomes" id="UP000318571"/>
    </source>
</evidence>
<keyword evidence="2 9" id="KW-0808">Transferase</keyword>
<dbReference type="GO" id="GO:0005737">
    <property type="term" value="C:cytoplasm"/>
    <property type="evidence" value="ECO:0007669"/>
    <property type="project" value="UniProtKB-SubCell"/>
</dbReference>
<dbReference type="GO" id="GO:0008033">
    <property type="term" value="P:tRNA processing"/>
    <property type="evidence" value="ECO:0007669"/>
    <property type="project" value="UniProtKB-UniRule"/>
</dbReference>
<gene>
    <name evidence="11" type="ORF">TCAL_06763</name>
</gene>
<dbReference type="Gene3D" id="3.40.50.150">
    <property type="entry name" value="Vaccinia Virus protein VP39"/>
    <property type="match status" value="1"/>
</dbReference>
<reference evidence="11 12" key="1">
    <citation type="journal article" date="2018" name="Nat. Ecol. Evol.">
        <title>Genomic signatures of mitonuclear coevolution across populations of Tigriopus californicus.</title>
        <authorList>
            <person name="Barreto F.S."/>
            <person name="Watson E.T."/>
            <person name="Lima T.G."/>
            <person name="Willett C.S."/>
            <person name="Edmands S."/>
            <person name="Li W."/>
            <person name="Burton R.S."/>
        </authorList>
    </citation>
    <scope>NUCLEOTIDE SEQUENCE [LARGE SCALE GENOMIC DNA]</scope>
    <source>
        <strain evidence="11 12">San Diego</strain>
    </source>
</reference>
<keyword evidence="1 9" id="KW-0489">Methyltransferase</keyword>
<dbReference type="InterPro" id="IPR011060">
    <property type="entry name" value="RibuloseP-bd_barrel"/>
</dbReference>
<name>A0A553PKI4_TIGCA</name>
<evidence type="ECO:0000313" key="11">
    <source>
        <dbReference type="EMBL" id="TRY78197.1"/>
    </source>
</evidence>
<keyword evidence="9" id="KW-0694">RNA-binding</keyword>
<evidence type="ECO:0000256" key="1">
    <source>
        <dbReference type="ARBA" id="ARBA00022603"/>
    </source>
</evidence>
<dbReference type="InterPro" id="IPR029063">
    <property type="entry name" value="SAM-dependent_MTases_sf"/>
</dbReference>
<dbReference type="NCBIfam" id="TIGR00259">
    <property type="entry name" value="thylakoid_BtpA"/>
    <property type="match status" value="1"/>
</dbReference>
<feature type="domain" description="Ribosomal RNA large subunit methyltransferase K/L-like methyltransferase" evidence="10">
    <location>
        <begin position="418"/>
        <end position="542"/>
    </location>
</feature>
<evidence type="ECO:0000256" key="9">
    <source>
        <dbReference type="PROSITE-ProRule" id="PRU00959"/>
    </source>
</evidence>
<evidence type="ECO:0000259" key="10">
    <source>
        <dbReference type="Pfam" id="PF01170"/>
    </source>
</evidence>
<comment type="subunit">
    <text evidence="5">Part of the heterodimeric TRMT11-TRM112 methyltransferase complex; this complex forms an active tRNA methyltransferase, where TRMT112 acts as an activator of the catalytic subunit TRMT11.</text>
</comment>
<comment type="similarity">
    <text evidence="9">Belongs to the class I-like SAM-binding methyltransferase superfamily. TRM11 methyltransferase family.</text>
</comment>
<dbReference type="PANTHER" id="PTHR13370:SF3">
    <property type="entry name" value="TRNA (GUANINE(10)-N2)-METHYLTRANSFERASE HOMOLOG"/>
    <property type="match status" value="1"/>
</dbReference>
<evidence type="ECO:0000256" key="6">
    <source>
        <dbReference type="ARBA" id="ARBA00066937"/>
    </source>
</evidence>
<dbReference type="InterPro" id="IPR005137">
    <property type="entry name" value="BtpA"/>
</dbReference>
<evidence type="ECO:0000256" key="7">
    <source>
        <dbReference type="ARBA" id="ARBA00067484"/>
    </source>
</evidence>
<dbReference type="GO" id="GO:0160102">
    <property type="term" value="F:tRNA (guanine(10)-N2)-methyltransferase activity"/>
    <property type="evidence" value="ECO:0007669"/>
    <property type="project" value="UniProtKB-EC"/>
</dbReference>
<accession>A0A553PKI4</accession>
<dbReference type="PANTHER" id="PTHR13370">
    <property type="entry name" value="RNA METHYLASE-RELATED"/>
    <property type="match status" value="1"/>
</dbReference>
<dbReference type="Pfam" id="PF03437">
    <property type="entry name" value="BtpA"/>
    <property type="match status" value="1"/>
</dbReference>
<dbReference type="InterPro" id="IPR016691">
    <property type="entry name" value="TRMT11"/>
</dbReference>
<dbReference type="PROSITE" id="PS00092">
    <property type="entry name" value="N6_MTASE"/>
    <property type="match status" value="1"/>
</dbReference>
<evidence type="ECO:0000256" key="8">
    <source>
        <dbReference type="ARBA" id="ARBA00075308"/>
    </source>
</evidence>
<keyword evidence="9" id="KW-0820">tRNA-binding</keyword>
<dbReference type="InterPro" id="IPR002052">
    <property type="entry name" value="DNA_methylase_N6_adenine_CS"/>
</dbReference>
<evidence type="ECO:0000256" key="4">
    <source>
        <dbReference type="ARBA" id="ARBA00056270"/>
    </source>
</evidence>
<dbReference type="SUPFAM" id="SSF53335">
    <property type="entry name" value="S-adenosyl-L-methionine-dependent methyltransferases"/>
    <property type="match status" value="1"/>
</dbReference>
<comment type="function">
    <text evidence="4">Catalytic subunit of the TRMT11-TRM112 methyltransferase complex, that specifically mediates the S-adenosyl-L-methionine-dependent N(2)-methylation of guanosine nucleotide at position 10 (m2G10) in tRNAs. This is one of the major tRNA (guanine-N(2))-methyltransferases.</text>
</comment>
<evidence type="ECO:0000256" key="3">
    <source>
        <dbReference type="ARBA" id="ARBA00050985"/>
    </source>
</evidence>
<keyword evidence="9" id="KW-0949">S-adenosyl-L-methionine</keyword>
<dbReference type="GO" id="GO:0000049">
    <property type="term" value="F:tRNA binding"/>
    <property type="evidence" value="ECO:0007669"/>
    <property type="project" value="UniProtKB-UniRule"/>
</dbReference>
<dbReference type="STRING" id="6832.A0A553PKI4"/>
<sequence length="698" mass="78617">MSLWPRVRGHIWGMVHVGALPGTPLNAGQWRARLDQALSESRIYAQHGLDGIILENMHDLPYVQPQAMGPEITAHMAVIAHEVRAITPSHMSVGIQILAGANREAMAVAQSAQLQFIRAEGFVFGHLGDEGWLESCAGQLLRYRRHIGAQDVAVFCDIKKKHSAHAVTQDVSIEETAQAAQFFLADGLIVTGASTGSPADPRELARVQQATPKMPVMVGSGVDLGNVEKYMSAQALIVGSHFKEGGHWAHKLDQKRIEAFMAKINLKWVDQNEKMPWIILDLESESQARQILSRSLSVKYCIHLWGSGDGVPKMHEAVKAFPSEFKEPYFLESLSFKVYVEAFMKKLTMAQRVERIETFDYLPIKGPIRMKDPDVIFSYFEYYGDDQNRLDEHPRQAFFGRFIGDGQRHLMSKLSIKTRKFIGNTTMDPLLSLFMANLSLVRPNDLVLDPFVGTGSIPVAAAQFGAFILGSDIDFLVIHAKTRPSRWKQKIRAQDESMKANFQQYGLAAKYLDVVVADSSRPIWARKSILNAIVTDPPYGIRETILKVGTEKKDLVIPEEFLETHYPQKVEYGISDVFYDLLNFGAESLCERGRLAFWLPVNREEYSEERLPRHPNLVLKFNVEQVLSCHTSRRLLVMEKVTTKEGGRAVPQEAIPDFRDSIQSAYALDKKDRKERIKKFGHLNLNGKCSDTNKTADL</sequence>
<dbReference type="Proteomes" id="UP000318571">
    <property type="component" value="Chromosome 11"/>
</dbReference>
<dbReference type="InterPro" id="IPR000241">
    <property type="entry name" value="RlmKL-like_Mtase"/>
</dbReference>
<evidence type="ECO:0000256" key="2">
    <source>
        <dbReference type="ARBA" id="ARBA00022679"/>
    </source>
</evidence>
<proteinExistence type="inferred from homology"/>
<keyword evidence="12" id="KW-1185">Reference proteome</keyword>
<dbReference type="PROSITE" id="PS51627">
    <property type="entry name" value="SAM_MT_TRM11"/>
    <property type="match status" value="1"/>
</dbReference>
<organism evidence="11 12">
    <name type="scientific">Tigriopus californicus</name>
    <name type="common">Marine copepod</name>
    <dbReference type="NCBI Taxonomy" id="6832"/>
    <lineage>
        <taxon>Eukaryota</taxon>
        <taxon>Metazoa</taxon>
        <taxon>Ecdysozoa</taxon>
        <taxon>Arthropoda</taxon>
        <taxon>Crustacea</taxon>
        <taxon>Multicrustacea</taxon>
        <taxon>Hexanauplia</taxon>
        <taxon>Copepoda</taxon>
        <taxon>Harpacticoida</taxon>
        <taxon>Harpacticidae</taxon>
        <taxon>Tigriopus</taxon>
    </lineage>
</organism>
<dbReference type="EMBL" id="VCGU01000003">
    <property type="protein sequence ID" value="TRY78197.1"/>
    <property type="molecule type" value="Genomic_DNA"/>
</dbReference>
<evidence type="ECO:0000256" key="5">
    <source>
        <dbReference type="ARBA" id="ARBA00065434"/>
    </source>
</evidence>
<comment type="catalytic activity">
    <reaction evidence="3">
        <text>guanosine(10) in tRNA + S-adenosyl-L-methionine = N(2)-methylguanosine(10) in tRNA + S-adenosyl-L-homocysteine + H(+)</text>
        <dbReference type="Rhea" id="RHEA:43128"/>
        <dbReference type="Rhea" id="RHEA-COMP:10355"/>
        <dbReference type="Rhea" id="RHEA-COMP:10357"/>
        <dbReference type="ChEBI" id="CHEBI:15378"/>
        <dbReference type="ChEBI" id="CHEBI:57856"/>
        <dbReference type="ChEBI" id="CHEBI:59789"/>
        <dbReference type="ChEBI" id="CHEBI:74269"/>
        <dbReference type="ChEBI" id="CHEBI:74481"/>
        <dbReference type="EC" id="2.1.1.214"/>
    </reaction>
    <physiologicalReaction direction="left-to-right" evidence="3">
        <dbReference type="Rhea" id="RHEA:43129"/>
    </physiologicalReaction>
</comment>
<dbReference type="GO" id="GO:0032259">
    <property type="term" value="P:methylation"/>
    <property type="evidence" value="ECO:0007669"/>
    <property type="project" value="UniProtKB-UniRule"/>
</dbReference>
<dbReference type="EC" id="2.1.1.214" evidence="6"/>
<comment type="caution">
    <text evidence="11">The sequence shown here is derived from an EMBL/GenBank/DDBJ whole genome shotgun (WGS) entry which is preliminary data.</text>
</comment>
<dbReference type="GO" id="GO:0043527">
    <property type="term" value="C:tRNA methyltransferase complex"/>
    <property type="evidence" value="ECO:0007669"/>
    <property type="project" value="UniProtKB-ARBA"/>
</dbReference>
<dbReference type="Pfam" id="PF01170">
    <property type="entry name" value="UPF0020"/>
    <property type="match status" value="1"/>
</dbReference>